<protein>
    <submittedName>
        <fullName evidence="3">Uncharacterized protein</fullName>
    </submittedName>
</protein>
<evidence type="ECO:0000256" key="1">
    <source>
        <dbReference type="SAM" id="MobiDB-lite"/>
    </source>
</evidence>
<gene>
    <name evidence="3" type="ORF">LTR36_002865</name>
</gene>
<keyword evidence="2" id="KW-0472">Membrane</keyword>
<feature type="region of interest" description="Disordered" evidence="1">
    <location>
        <begin position="201"/>
        <end position="223"/>
    </location>
</feature>
<dbReference type="EMBL" id="JAVFHQ010000019">
    <property type="protein sequence ID" value="KAK4545515.1"/>
    <property type="molecule type" value="Genomic_DNA"/>
</dbReference>
<accession>A0AAV9JJT7</accession>
<reference evidence="3 4" key="1">
    <citation type="submission" date="2021-11" db="EMBL/GenBank/DDBJ databases">
        <title>Black yeast isolated from Biological Soil Crust.</title>
        <authorList>
            <person name="Kurbessoian T."/>
        </authorList>
    </citation>
    <scope>NUCLEOTIDE SEQUENCE [LARGE SCALE GENOMIC DNA]</scope>
    <source>
        <strain evidence="3 4">CCFEE 5522</strain>
    </source>
</reference>
<feature type="transmembrane region" description="Helical" evidence="2">
    <location>
        <begin position="34"/>
        <end position="54"/>
    </location>
</feature>
<name>A0AAV9JJT7_9PEZI</name>
<sequence length="223" mass="25380">MFSGIMRVSTLVVFGIGTFIYAPAVYMDDEAPTWLVPAAILGSAIPFAAAVAWGPQVTSIRAFLPANARRSKDALLAFANNTPPNTLLRLQFIRWAPWLVTRDMHFSDFRRLPKSVIRLSNLENVAARKVPEGHVEVLNKRYGWAVRAMRRYFDRYWVNVVTTGRDRSRVPGAWERMWRQIPMIGDEVVATVVKEERRPVTMQNRAQLGQQALPSRSTRAVKK</sequence>
<keyword evidence="2" id="KW-0812">Transmembrane</keyword>
<dbReference type="AlphaFoldDB" id="A0AAV9JJT7"/>
<evidence type="ECO:0000256" key="2">
    <source>
        <dbReference type="SAM" id="Phobius"/>
    </source>
</evidence>
<keyword evidence="4" id="KW-1185">Reference proteome</keyword>
<dbReference type="Proteomes" id="UP001324427">
    <property type="component" value="Unassembled WGS sequence"/>
</dbReference>
<evidence type="ECO:0000313" key="3">
    <source>
        <dbReference type="EMBL" id="KAK4545515.1"/>
    </source>
</evidence>
<evidence type="ECO:0000313" key="4">
    <source>
        <dbReference type="Proteomes" id="UP001324427"/>
    </source>
</evidence>
<keyword evidence="2" id="KW-1133">Transmembrane helix</keyword>
<proteinExistence type="predicted"/>
<comment type="caution">
    <text evidence="3">The sequence shown here is derived from an EMBL/GenBank/DDBJ whole genome shotgun (WGS) entry which is preliminary data.</text>
</comment>
<organism evidence="3 4">
    <name type="scientific">Oleoguttula mirabilis</name>
    <dbReference type="NCBI Taxonomy" id="1507867"/>
    <lineage>
        <taxon>Eukaryota</taxon>
        <taxon>Fungi</taxon>
        <taxon>Dikarya</taxon>
        <taxon>Ascomycota</taxon>
        <taxon>Pezizomycotina</taxon>
        <taxon>Dothideomycetes</taxon>
        <taxon>Dothideomycetidae</taxon>
        <taxon>Mycosphaerellales</taxon>
        <taxon>Teratosphaeriaceae</taxon>
        <taxon>Oleoguttula</taxon>
    </lineage>
</organism>